<feature type="region of interest" description="Disordered" evidence="1">
    <location>
        <begin position="377"/>
        <end position="484"/>
    </location>
</feature>
<proteinExistence type="predicted"/>
<feature type="region of interest" description="Disordered" evidence="1">
    <location>
        <begin position="279"/>
        <end position="307"/>
    </location>
</feature>
<dbReference type="GO" id="GO:0005509">
    <property type="term" value="F:calcium ion binding"/>
    <property type="evidence" value="ECO:0007669"/>
    <property type="project" value="InterPro"/>
</dbReference>
<feature type="compositionally biased region" description="Low complexity" evidence="1">
    <location>
        <begin position="546"/>
        <end position="564"/>
    </location>
</feature>
<feature type="compositionally biased region" description="Low complexity" evidence="1">
    <location>
        <begin position="475"/>
        <end position="484"/>
    </location>
</feature>
<feature type="compositionally biased region" description="Low complexity" evidence="1">
    <location>
        <begin position="379"/>
        <end position="399"/>
    </location>
</feature>
<evidence type="ECO:0000259" key="2">
    <source>
        <dbReference type="PROSITE" id="PS50222"/>
    </source>
</evidence>
<sequence length="564" mass="60362">MHSLDKHLDNKFAAYNEVRKSPQHTTELRAEIILEESIQLAQAKHGGTIQKAWRALAGWPSLGASANQNKLANLCLCHCHGRVLPEQDTASTRWRFRTGHHAQHLTQLDKNRIPVGSLRSSFKQASMACQWQRGLLQMSVNSDDAGELFAQLRSVPLQDKPSGQSLTRSALFAAMQKPDAISRLIQLLTKLQHKNQKGVSASASSSFEGRSYGTAQLSQADFERQMAKLSLGTIQEAKLIYSYLDVNQDGQVHMDDLLNALTAFEGGYLPYREVKPAAFFPKDPEPESSDAAEESSGSRQTPSSKLKALIKSRLSPTLRLLRSTMTSPVDLRSASRAETIAEELAEDRPGLTDSALSMRPPSSLLSVAISPTDIKSCHAGGSSASGRSTALAAASTALPDDSDSDEERRQEAREVRRPWTSQEASSRTSPASMTKRPMGGVKQIQLQKRLRSAAGTTRPASSLGAVSSPTGIGRGSPSPVAASSPVVGSALPKAPMMQLGPTVNLAAALDGLPQQEVNRGLPGSSKPLQTPRLEAGSRKANTSPQGKLPALAGGLAGRPKASPR</sequence>
<dbReference type="InterPro" id="IPR002048">
    <property type="entry name" value="EF_hand_dom"/>
</dbReference>
<organism evidence="3 4">
    <name type="scientific">Polarella glacialis</name>
    <name type="common">Dinoflagellate</name>
    <dbReference type="NCBI Taxonomy" id="89957"/>
    <lineage>
        <taxon>Eukaryota</taxon>
        <taxon>Sar</taxon>
        <taxon>Alveolata</taxon>
        <taxon>Dinophyceae</taxon>
        <taxon>Suessiales</taxon>
        <taxon>Suessiaceae</taxon>
        <taxon>Polarella</taxon>
    </lineage>
</organism>
<feature type="compositionally biased region" description="Basic and acidic residues" evidence="1">
    <location>
        <begin position="406"/>
        <end position="417"/>
    </location>
</feature>
<reference evidence="3" key="1">
    <citation type="submission" date="2021-02" db="EMBL/GenBank/DDBJ databases">
        <authorList>
            <person name="Dougan E. K."/>
            <person name="Rhodes N."/>
            <person name="Thang M."/>
            <person name="Chan C."/>
        </authorList>
    </citation>
    <scope>NUCLEOTIDE SEQUENCE</scope>
</reference>
<comment type="caution">
    <text evidence="3">The sequence shown here is derived from an EMBL/GenBank/DDBJ whole genome shotgun (WGS) entry which is preliminary data.</text>
</comment>
<feature type="compositionally biased region" description="Polar residues" evidence="1">
    <location>
        <begin position="454"/>
        <end position="470"/>
    </location>
</feature>
<accession>A0A813DIA3</accession>
<feature type="compositionally biased region" description="Polar residues" evidence="1">
    <location>
        <begin position="419"/>
        <end position="432"/>
    </location>
</feature>
<name>A0A813DIA3_POLGL</name>
<keyword evidence="4" id="KW-1185">Reference proteome</keyword>
<feature type="domain" description="EF-hand" evidence="2">
    <location>
        <begin position="232"/>
        <end position="267"/>
    </location>
</feature>
<dbReference type="PROSITE" id="PS50222">
    <property type="entry name" value="EF_HAND_2"/>
    <property type="match status" value="1"/>
</dbReference>
<protein>
    <recommendedName>
        <fullName evidence="2">EF-hand domain-containing protein</fullName>
    </recommendedName>
</protein>
<feature type="region of interest" description="Disordered" evidence="1">
    <location>
        <begin position="514"/>
        <end position="564"/>
    </location>
</feature>
<dbReference type="Proteomes" id="UP000654075">
    <property type="component" value="Unassembled WGS sequence"/>
</dbReference>
<gene>
    <name evidence="3" type="ORF">PGLA1383_LOCUS4229</name>
</gene>
<dbReference type="EMBL" id="CAJNNV010001563">
    <property type="protein sequence ID" value="CAE8585319.1"/>
    <property type="molecule type" value="Genomic_DNA"/>
</dbReference>
<dbReference type="AlphaFoldDB" id="A0A813DIA3"/>
<evidence type="ECO:0000313" key="4">
    <source>
        <dbReference type="Proteomes" id="UP000654075"/>
    </source>
</evidence>
<evidence type="ECO:0000313" key="3">
    <source>
        <dbReference type="EMBL" id="CAE8585319.1"/>
    </source>
</evidence>
<evidence type="ECO:0000256" key="1">
    <source>
        <dbReference type="SAM" id="MobiDB-lite"/>
    </source>
</evidence>